<dbReference type="Proteomes" id="UP000247233">
    <property type="component" value="Unassembled WGS sequence"/>
</dbReference>
<proteinExistence type="predicted"/>
<keyword evidence="3" id="KW-1185">Reference proteome</keyword>
<dbReference type="RefSeq" id="XP_025395360.1">
    <property type="nucleotide sequence ID" value="XM_025538216.1"/>
</dbReference>
<dbReference type="AlphaFoldDB" id="A0A317V9I0"/>
<reference evidence="2 3" key="1">
    <citation type="submission" date="2016-12" db="EMBL/GenBank/DDBJ databases">
        <title>The genomes of Aspergillus section Nigri reveals drivers in fungal speciation.</title>
        <authorList>
            <consortium name="DOE Joint Genome Institute"/>
            <person name="Vesth T.C."/>
            <person name="Nybo J."/>
            <person name="Theobald S."/>
            <person name="Brandl J."/>
            <person name="Frisvad J.C."/>
            <person name="Nielsen K.F."/>
            <person name="Lyhne E.K."/>
            <person name="Kogle M.E."/>
            <person name="Kuo A."/>
            <person name="Riley R."/>
            <person name="Clum A."/>
            <person name="Nolan M."/>
            <person name="Lipzen A."/>
            <person name="Salamov A."/>
            <person name="Henrissat B."/>
            <person name="Wiebenga A."/>
            <person name="De Vries R.P."/>
            <person name="Grigoriev I.V."/>
            <person name="Mortensen U.H."/>
            <person name="Andersen M.R."/>
            <person name="Baker S.E."/>
        </authorList>
    </citation>
    <scope>NUCLEOTIDE SEQUENCE [LARGE SCALE GENOMIC DNA]</scope>
    <source>
        <strain evidence="2 3">CBS 117.55</strain>
    </source>
</reference>
<feature type="region of interest" description="Disordered" evidence="1">
    <location>
        <begin position="1"/>
        <end position="70"/>
    </location>
</feature>
<dbReference type="GeneID" id="37060453"/>
<feature type="compositionally biased region" description="Polar residues" evidence="1">
    <location>
        <begin position="1"/>
        <end position="12"/>
    </location>
</feature>
<protein>
    <submittedName>
        <fullName evidence="2">Uncharacterized protein</fullName>
    </submittedName>
</protein>
<sequence length="70" mass="7631">MPNEGLSNNPTTADRLIDLSLPTHSDPTHHRRPSVGTPTSPPTACQLTSPHFPVALARPADWQTRPNAKR</sequence>
<feature type="compositionally biased region" description="Polar residues" evidence="1">
    <location>
        <begin position="36"/>
        <end position="49"/>
    </location>
</feature>
<evidence type="ECO:0000313" key="2">
    <source>
        <dbReference type="EMBL" id="PWY68650.1"/>
    </source>
</evidence>
<gene>
    <name evidence="2" type="ORF">BO70DRAFT_151851</name>
</gene>
<name>A0A317V9I0_9EURO</name>
<dbReference type="VEuPathDB" id="FungiDB:BO70DRAFT_151851"/>
<organism evidence="2 3">
    <name type="scientific">Aspergillus heteromorphus CBS 117.55</name>
    <dbReference type="NCBI Taxonomy" id="1448321"/>
    <lineage>
        <taxon>Eukaryota</taxon>
        <taxon>Fungi</taxon>
        <taxon>Dikarya</taxon>
        <taxon>Ascomycota</taxon>
        <taxon>Pezizomycotina</taxon>
        <taxon>Eurotiomycetes</taxon>
        <taxon>Eurotiomycetidae</taxon>
        <taxon>Eurotiales</taxon>
        <taxon>Aspergillaceae</taxon>
        <taxon>Aspergillus</taxon>
        <taxon>Aspergillus subgen. Circumdati</taxon>
    </lineage>
</organism>
<accession>A0A317V9I0</accession>
<evidence type="ECO:0000313" key="3">
    <source>
        <dbReference type="Proteomes" id="UP000247233"/>
    </source>
</evidence>
<dbReference type="EMBL" id="MSFL01000035">
    <property type="protein sequence ID" value="PWY68650.1"/>
    <property type="molecule type" value="Genomic_DNA"/>
</dbReference>
<evidence type="ECO:0000256" key="1">
    <source>
        <dbReference type="SAM" id="MobiDB-lite"/>
    </source>
</evidence>
<comment type="caution">
    <text evidence="2">The sequence shown here is derived from an EMBL/GenBank/DDBJ whole genome shotgun (WGS) entry which is preliminary data.</text>
</comment>